<evidence type="ECO:0000313" key="1">
    <source>
        <dbReference type="EMBL" id="QDA60490.1"/>
    </source>
</evidence>
<evidence type="ECO:0000313" key="2">
    <source>
        <dbReference type="Proteomes" id="UP000305398"/>
    </source>
</evidence>
<dbReference type="KEGG" id="hyj:FHG12_10380"/>
<dbReference type="PROSITE" id="PS51257">
    <property type="entry name" value="PROKAR_LIPOPROTEIN"/>
    <property type="match status" value="1"/>
</dbReference>
<reference evidence="1 2" key="1">
    <citation type="submission" date="2019-06" db="EMBL/GenBank/DDBJ databases">
        <authorList>
            <person name="Srinivasan S."/>
        </authorList>
    </citation>
    <scope>NUCLEOTIDE SEQUENCE [LARGE SCALE GENOMIC DNA]</scope>
    <source>
        <strain evidence="1 2">17J68-5</strain>
    </source>
</reference>
<dbReference type="EMBL" id="CP040896">
    <property type="protein sequence ID" value="QDA60490.1"/>
    <property type="molecule type" value="Genomic_DNA"/>
</dbReference>
<dbReference type="RefSeq" id="WP_139515666.1">
    <property type="nucleotide sequence ID" value="NZ_CP040896.1"/>
</dbReference>
<gene>
    <name evidence="1" type="ORF">FHG12_10380</name>
</gene>
<name>A0A5B7ZZP2_9BACT</name>
<dbReference type="AlphaFoldDB" id="A0A5B7ZZP2"/>
<proteinExistence type="predicted"/>
<keyword evidence="2" id="KW-1185">Reference proteome</keyword>
<accession>A0A5B7ZZP2</accession>
<sequence>MRPTRPLLALFLLVLLTFGCARHKKGKNATATAEPVRTEAAAPAVAPTAARDLTDVMTDELQLRPDQQVKVRAILSSTVTQVNDAQKQFAGNRIGLMTELKRINASSEGQLRQVLTPTQYKNYQVKKRAMQAEMQARKSNQ</sequence>
<organism evidence="1 2">
    <name type="scientific">Hymenobacter jejuensis</name>
    <dbReference type="NCBI Taxonomy" id="2502781"/>
    <lineage>
        <taxon>Bacteria</taxon>
        <taxon>Pseudomonadati</taxon>
        <taxon>Bacteroidota</taxon>
        <taxon>Cytophagia</taxon>
        <taxon>Cytophagales</taxon>
        <taxon>Hymenobacteraceae</taxon>
        <taxon>Hymenobacter</taxon>
    </lineage>
</organism>
<dbReference type="Proteomes" id="UP000305398">
    <property type="component" value="Chromosome"/>
</dbReference>
<dbReference type="OrthoDB" id="882740at2"/>
<protein>
    <submittedName>
        <fullName evidence="1">Uncharacterized protein</fullName>
    </submittedName>
</protein>